<accession>A0A1G2BHM5</accession>
<evidence type="ECO:0008006" key="3">
    <source>
        <dbReference type="Google" id="ProtNLM"/>
    </source>
</evidence>
<gene>
    <name evidence="1" type="ORF">A2677_00150</name>
</gene>
<evidence type="ECO:0000313" key="1">
    <source>
        <dbReference type="EMBL" id="OGY88728.1"/>
    </source>
</evidence>
<organism evidence="1 2">
    <name type="scientific">Candidatus Komeilibacteria bacterium RIFCSPHIGHO2_01_FULL_52_14</name>
    <dbReference type="NCBI Taxonomy" id="1798549"/>
    <lineage>
        <taxon>Bacteria</taxon>
        <taxon>Candidatus Komeiliibacteriota</taxon>
    </lineage>
</organism>
<dbReference type="Proteomes" id="UP000177817">
    <property type="component" value="Unassembled WGS sequence"/>
</dbReference>
<name>A0A1G2BHM5_9BACT</name>
<evidence type="ECO:0000313" key="2">
    <source>
        <dbReference type="Proteomes" id="UP000177817"/>
    </source>
</evidence>
<reference evidence="1 2" key="1">
    <citation type="journal article" date="2016" name="Nat. Commun.">
        <title>Thousands of microbial genomes shed light on interconnected biogeochemical processes in an aquifer system.</title>
        <authorList>
            <person name="Anantharaman K."/>
            <person name="Brown C.T."/>
            <person name="Hug L.A."/>
            <person name="Sharon I."/>
            <person name="Castelle C.J."/>
            <person name="Probst A.J."/>
            <person name="Thomas B.C."/>
            <person name="Singh A."/>
            <person name="Wilkins M.J."/>
            <person name="Karaoz U."/>
            <person name="Brodie E.L."/>
            <person name="Williams K.H."/>
            <person name="Hubbard S.S."/>
            <person name="Banfield J.F."/>
        </authorList>
    </citation>
    <scope>NUCLEOTIDE SEQUENCE [LARGE SCALE GENOMIC DNA]</scope>
</reference>
<dbReference type="InterPro" id="IPR021866">
    <property type="entry name" value="SpoIIAA-like"/>
</dbReference>
<sequence length="120" mass="13395">MKGTVFVDSNKIINWAPENPTGDVEGTKLAMEVMEGLVNEQGPSSILVDLSKSKRPNALQRQIIINTIRANIHNLKKIAFFGETPLMKAVTYFVINTVGFANIQFFSSRSEALQWLTKQP</sequence>
<dbReference type="Pfam" id="PF11964">
    <property type="entry name" value="SpoIIAA-like"/>
    <property type="match status" value="1"/>
</dbReference>
<dbReference type="AlphaFoldDB" id="A0A1G2BHM5"/>
<proteinExistence type="predicted"/>
<dbReference type="EMBL" id="MHKK01000057">
    <property type="protein sequence ID" value="OGY88728.1"/>
    <property type="molecule type" value="Genomic_DNA"/>
</dbReference>
<protein>
    <recommendedName>
        <fullName evidence="3">STAS/SEC14 domain-containing protein</fullName>
    </recommendedName>
</protein>
<comment type="caution">
    <text evidence="1">The sequence shown here is derived from an EMBL/GenBank/DDBJ whole genome shotgun (WGS) entry which is preliminary data.</text>
</comment>